<gene>
    <name evidence="8" type="ORF">F6W96_31645</name>
</gene>
<evidence type="ECO:0000256" key="7">
    <source>
        <dbReference type="SAM" id="Phobius"/>
    </source>
</evidence>
<evidence type="ECO:0000256" key="2">
    <source>
        <dbReference type="ARBA" id="ARBA00007531"/>
    </source>
</evidence>
<dbReference type="Proteomes" id="UP000500953">
    <property type="component" value="Chromosome"/>
</dbReference>
<dbReference type="Gene3D" id="2.60.40.2880">
    <property type="entry name" value="MmpS1-5, C-terminal soluble domain"/>
    <property type="match status" value="1"/>
</dbReference>
<organism evidence="8 9">
    <name type="scientific">Nocardia terpenica</name>
    <dbReference type="NCBI Taxonomy" id="455432"/>
    <lineage>
        <taxon>Bacteria</taxon>
        <taxon>Bacillati</taxon>
        <taxon>Actinomycetota</taxon>
        <taxon>Actinomycetes</taxon>
        <taxon>Mycobacteriales</taxon>
        <taxon>Nocardiaceae</taxon>
        <taxon>Nocardia</taxon>
    </lineage>
</organism>
<dbReference type="InterPro" id="IPR038468">
    <property type="entry name" value="MmpS_C"/>
</dbReference>
<keyword evidence="4 7" id="KW-0812">Transmembrane</keyword>
<dbReference type="Pfam" id="PF05423">
    <property type="entry name" value="Mycobact_memb"/>
    <property type="match status" value="1"/>
</dbReference>
<dbReference type="InterPro" id="IPR008693">
    <property type="entry name" value="MmpS"/>
</dbReference>
<evidence type="ECO:0000313" key="8">
    <source>
        <dbReference type="EMBL" id="QIS22221.1"/>
    </source>
</evidence>
<comment type="similarity">
    <text evidence="2">Belongs to the MmpS family.</text>
</comment>
<dbReference type="AlphaFoldDB" id="A0A6G9Z9Z6"/>
<keyword evidence="5 7" id="KW-1133">Transmembrane helix</keyword>
<reference evidence="8 9" key="1">
    <citation type="journal article" date="2019" name="ACS Chem. Biol.">
        <title>Identification and Mobilization of a Cryptic Antibiotic Biosynthesis Gene Locus from a Human-Pathogenic Nocardia Isolate.</title>
        <authorList>
            <person name="Herisse M."/>
            <person name="Ishida K."/>
            <person name="Porter J.L."/>
            <person name="Howden B."/>
            <person name="Hertweck C."/>
            <person name="Stinear T.P."/>
            <person name="Pidot S.J."/>
        </authorList>
    </citation>
    <scope>NUCLEOTIDE SEQUENCE [LARGE SCALE GENOMIC DNA]</scope>
    <source>
        <strain evidence="8 9">AUSMDU00012715</strain>
    </source>
</reference>
<proteinExistence type="inferred from homology"/>
<feature type="transmembrane region" description="Helical" evidence="7">
    <location>
        <begin position="21"/>
        <end position="40"/>
    </location>
</feature>
<evidence type="ECO:0000256" key="3">
    <source>
        <dbReference type="ARBA" id="ARBA00022475"/>
    </source>
</evidence>
<dbReference type="RefSeq" id="WP_167489656.1">
    <property type="nucleotide sequence ID" value="NZ_CP046173.1"/>
</dbReference>
<evidence type="ECO:0008006" key="10">
    <source>
        <dbReference type="Google" id="ProtNLM"/>
    </source>
</evidence>
<name>A0A6G9Z9Z6_9NOCA</name>
<dbReference type="GO" id="GO:0005886">
    <property type="term" value="C:plasma membrane"/>
    <property type="evidence" value="ECO:0007669"/>
    <property type="project" value="UniProtKB-SubCell"/>
</dbReference>
<sequence>MSGPQRPEFNSPATKARKRRRWPWIVGSVIAAFIVIAALANSGNQHTSATPTQASVPVAAPGPAAPVVAAPQSTVPPLTPQAPTTIGKTIVYEVISDSPTLNDVTYFDANSAEQQETDVAAPWSKTVVNNSTYVIAGIGAQTNGQSVTCRITVDGKVVDTKTATGQYAVVNCTAPIS</sequence>
<evidence type="ECO:0000313" key="9">
    <source>
        <dbReference type="Proteomes" id="UP000500953"/>
    </source>
</evidence>
<evidence type="ECO:0000256" key="5">
    <source>
        <dbReference type="ARBA" id="ARBA00022989"/>
    </source>
</evidence>
<accession>A0A6G9Z9Z6</accession>
<keyword evidence="3" id="KW-1003">Cell membrane</keyword>
<comment type="subcellular location">
    <subcellularLocation>
        <location evidence="1">Cell membrane</location>
    </subcellularLocation>
</comment>
<keyword evidence="6 7" id="KW-0472">Membrane</keyword>
<protein>
    <recommendedName>
        <fullName evidence="10">Transport acessory protein MmpS</fullName>
    </recommendedName>
</protein>
<evidence type="ECO:0000256" key="1">
    <source>
        <dbReference type="ARBA" id="ARBA00004236"/>
    </source>
</evidence>
<evidence type="ECO:0000256" key="4">
    <source>
        <dbReference type="ARBA" id="ARBA00022692"/>
    </source>
</evidence>
<evidence type="ECO:0000256" key="6">
    <source>
        <dbReference type="ARBA" id="ARBA00023136"/>
    </source>
</evidence>
<dbReference type="EMBL" id="CP046173">
    <property type="protein sequence ID" value="QIS22221.1"/>
    <property type="molecule type" value="Genomic_DNA"/>
</dbReference>